<evidence type="ECO:0000313" key="1">
    <source>
        <dbReference type="EMBL" id="CAF4358017.1"/>
    </source>
</evidence>
<proteinExistence type="predicted"/>
<gene>
    <name evidence="1" type="ORF">OVN521_LOCUS33107</name>
</gene>
<dbReference type="Proteomes" id="UP000663866">
    <property type="component" value="Unassembled WGS sequence"/>
</dbReference>
<keyword evidence="2" id="KW-1185">Reference proteome</keyword>
<evidence type="ECO:0000313" key="2">
    <source>
        <dbReference type="Proteomes" id="UP000663866"/>
    </source>
</evidence>
<dbReference type="AlphaFoldDB" id="A0A820LJ26"/>
<name>A0A820LJ26_9BILA</name>
<feature type="non-terminal residue" evidence="1">
    <location>
        <position position="1"/>
    </location>
</feature>
<dbReference type="EMBL" id="CAJOBG010031367">
    <property type="protein sequence ID" value="CAF4358017.1"/>
    <property type="molecule type" value="Genomic_DNA"/>
</dbReference>
<sequence length="43" mass="4759">APIIIPTTDIIGRLVESPTRTTTNNIKLTDAQFLAIQDLCDEF</sequence>
<organism evidence="1 2">
    <name type="scientific">Rotaria magnacalcarata</name>
    <dbReference type="NCBI Taxonomy" id="392030"/>
    <lineage>
        <taxon>Eukaryota</taxon>
        <taxon>Metazoa</taxon>
        <taxon>Spiralia</taxon>
        <taxon>Gnathifera</taxon>
        <taxon>Rotifera</taxon>
        <taxon>Eurotatoria</taxon>
        <taxon>Bdelloidea</taxon>
        <taxon>Philodinida</taxon>
        <taxon>Philodinidae</taxon>
        <taxon>Rotaria</taxon>
    </lineage>
</organism>
<protein>
    <submittedName>
        <fullName evidence="1">Uncharacterized protein</fullName>
    </submittedName>
</protein>
<reference evidence="1" key="1">
    <citation type="submission" date="2021-02" db="EMBL/GenBank/DDBJ databases">
        <authorList>
            <person name="Nowell W R."/>
        </authorList>
    </citation>
    <scope>NUCLEOTIDE SEQUENCE</scope>
</reference>
<comment type="caution">
    <text evidence="1">The sequence shown here is derived from an EMBL/GenBank/DDBJ whole genome shotgun (WGS) entry which is preliminary data.</text>
</comment>
<accession>A0A820LJ26</accession>